<keyword evidence="2" id="KW-0812">Transmembrane</keyword>
<dbReference type="InParanoid" id="A0A1S3KA57"/>
<dbReference type="GeneID" id="106179880"/>
<feature type="transmembrane region" description="Helical" evidence="2">
    <location>
        <begin position="302"/>
        <end position="328"/>
    </location>
</feature>
<evidence type="ECO:0000313" key="4">
    <source>
        <dbReference type="RefSeq" id="XP_013419131.1"/>
    </source>
</evidence>
<protein>
    <submittedName>
        <fullName evidence="4">Uncharacterized protein LOC106179880</fullName>
    </submittedName>
</protein>
<feature type="compositionally biased region" description="Low complexity" evidence="1">
    <location>
        <begin position="235"/>
        <end position="277"/>
    </location>
</feature>
<keyword evidence="3" id="KW-1185">Reference proteome</keyword>
<gene>
    <name evidence="4" type="primary">LOC106179880</name>
</gene>
<dbReference type="Proteomes" id="UP000085678">
    <property type="component" value="Unplaced"/>
</dbReference>
<accession>A0A1S3KA57</accession>
<dbReference type="Gene3D" id="3.10.310.50">
    <property type="match status" value="1"/>
</dbReference>
<dbReference type="RefSeq" id="XP_013419131.1">
    <property type="nucleotide sequence ID" value="XM_013563677.2"/>
</dbReference>
<feature type="region of interest" description="Disordered" evidence="1">
    <location>
        <begin position="222"/>
        <end position="278"/>
    </location>
</feature>
<reference evidence="4" key="1">
    <citation type="submission" date="2025-08" db="UniProtKB">
        <authorList>
            <consortium name="RefSeq"/>
        </authorList>
    </citation>
    <scope>IDENTIFICATION</scope>
    <source>
        <tissue evidence="4">Gonads</tissue>
    </source>
</reference>
<dbReference type="PANTHER" id="PTHR33748:SF5">
    <property type="entry name" value="GROUND-LIKE DOMAIN-CONTAINING PROTEIN"/>
    <property type="match status" value="1"/>
</dbReference>
<evidence type="ECO:0000256" key="1">
    <source>
        <dbReference type="SAM" id="MobiDB-lite"/>
    </source>
</evidence>
<keyword evidence="2" id="KW-0472">Membrane</keyword>
<dbReference type="KEGG" id="lak:106179880"/>
<dbReference type="OrthoDB" id="8062037at2759"/>
<dbReference type="Pfam" id="PF17175">
    <property type="entry name" value="MOLO1"/>
    <property type="match status" value="1"/>
</dbReference>
<keyword evidence="2" id="KW-1133">Transmembrane helix</keyword>
<sequence length="355" mass="38043">MLNILVERLPNAVKTTTSGMESTSMERSRSLEVNLLVLLSLVGLITAVSYRIENVPNPRTNYRDCGRQLKSWLCDPGAVLTRAQADRLDLAIIDVISSTPCPCFSSKCPADEDGIIISILVVPKIDVPASSSVDAEMRSWVSQLATSRWKFGTCDNDITIVHSRDDRRVVAYAGSIANSKIGGTACLTKIVQGAAPYFSGPYSAEGLEYIVTSFKKVFQGNSCPNPEDSPGHQLSSRPNSNSNSNVNNNNNNNNNNYNTNMNHGSSGSSGAGSSSSSHDGHSGSTYHFYDSGVDINDTHLPWWAIMLIILGISLVISLIISIICCICCPGRAPGCCVFPCCCGGCYEHGHPAGKP</sequence>
<dbReference type="GO" id="GO:0005892">
    <property type="term" value="C:acetylcholine-gated channel complex"/>
    <property type="evidence" value="ECO:0007669"/>
    <property type="project" value="InterPro"/>
</dbReference>
<evidence type="ECO:0000313" key="3">
    <source>
        <dbReference type="Proteomes" id="UP000085678"/>
    </source>
</evidence>
<dbReference type="InterPro" id="IPR033438">
    <property type="entry name" value="MOLO1"/>
</dbReference>
<name>A0A1S3KA57_LINAN</name>
<proteinExistence type="predicted"/>
<dbReference type="PANTHER" id="PTHR33748">
    <property type="entry name" value="PROTEIN CBG04600"/>
    <property type="match status" value="1"/>
</dbReference>
<dbReference type="AlphaFoldDB" id="A0A1S3KA57"/>
<organism evidence="3 4">
    <name type="scientific">Lingula anatina</name>
    <name type="common">Brachiopod</name>
    <name type="synonym">Lingula unguis</name>
    <dbReference type="NCBI Taxonomy" id="7574"/>
    <lineage>
        <taxon>Eukaryota</taxon>
        <taxon>Metazoa</taxon>
        <taxon>Spiralia</taxon>
        <taxon>Lophotrochozoa</taxon>
        <taxon>Brachiopoda</taxon>
        <taxon>Linguliformea</taxon>
        <taxon>Lingulata</taxon>
        <taxon>Lingulida</taxon>
        <taxon>Linguloidea</taxon>
        <taxon>Lingulidae</taxon>
        <taxon>Lingula</taxon>
    </lineage>
</organism>
<evidence type="ECO:0000256" key="2">
    <source>
        <dbReference type="SAM" id="Phobius"/>
    </source>
</evidence>